<comment type="caution">
    <text evidence="1">The sequence shown here is derived from an EMBL/GenBank/DDBJ whole genome shotgun (WGS) entry which is preliminary data.</text>
</comment>
<dbReference type="EMBL" id="CACRXK020008328">
    <property type="protein sequence ID" value="CAB4014497.1"/>
    <property type="molecule type" value="Genomic_DNA"/>
</dbReference>
<reference evidence="1" key="1">
    <citation type="submission" date="2020-04" db="EMBL/GenBank/DDBJ databases">
        <authorList>
            <person name="Alioto T."/>
            <person name="Alioto T."/>
            <person name="Gomez Garrido J."/>
        </authorList>
    </citation>
    <scope>NUCLEOTIDE SEQUENCE</scope>
    <source>
        <strain evidence="1">A484AB</strain>
    </source>
</reference>
<organism evidence="1 2">
    <name type="scientific">Paramuricea clavata</name>
    <name type="common">Red gorgonian</name>
    <name type="synonym">Violescent sea-whip</name>
    <dbReference type="NCBI Taxonomy" id="317549"/>
    <lineage>
        <taxon>Eukaryota</taxon>
        <taxon>Metazoa</taxon>
        <taxon>Cnidaria</taxon>
        <taxon>Anthozoa</taxon>
        <taxon>Octocorallia</taxon>
        <taxon>Malacalcyonacea</taxon>
        <taxon>Plexauridae</taxon>
        <taxon>Paramuricea</taxon>
    </lineage>
</organism>
<keyword evidence="2" id="KW-1185">Reference proteome</keyword>
<gene>
    <name evidence="1" type="ORF">PACLA_8A007353</name>
</gene>
<evidence type="ECO:0000313" key="2">
    <source>
        <dbReference type="Proteomes" id="UP001152795"/>
    </source>
</evidence>
<dbReference type="Proteomes" id="UP001152795">
    <property type="component" value="Unassembled WGS sequence"/>
</dbReference>
<proteinExistence type="predicted"/>
<evidence type="ECO:0000313" key="1">
    <source>
        <dbReference type="EMBL" id="CAB4014497.1"/>
    </source>
</evidence>
<feature type="non-terminal residue" evidence="1">
    <location>
        <position position="1"/>
    </location>
</feature>
<dbReference type="OrthoDB" id="5975791at2759"/>
<dbReference type="AlphaFoldDB" id="A0A7D9IPY0"/>
<name>A0A7D9IPY0_PARCT</name>
<sequence>QGGDTIKLEIIGRPKNCVRGECLIRQRIIAIKDKIIRKEHGGDTQFVCIDLNDENEKFQLKLDGNSPKLDGFIQGQRYRIETELDDDSQTEISNETISEIKNRLLTSLEHLKKLNDEKQLIADLWCHFGKILVYNVDEEESKNIFTPVDFNRRLMKIVSNNKDKNAYWKVSFEEGVDPSVDEALPESEDDNHRFPRLKLVHTQWRYDFGFGTPSYRNVRLKAWKCLRSGPPGSDDQPPDEVKNILTPVFLQAEKDMKAWICYPSVTVLRGEIMTPNSPYDCRMKLRTGSRYVTDKDSVCLEEDAILSDYLSHCTLVKKDDNMTLCLPDEENHKIPDGFGCIFYREAKEKIFSATADEECFTVIVLDEKGWDSDSTEKREQKQFGIRVVMNSWSEALLSPEQDWTPEEIVAKLDKYMDFLSSLKNYLFDDS</sequence>
<protein>
    <submittedName>
        <fullName evidence="1">Uncharacterized protein</fullName>
    </submittedName>
</protein>
<accession>A0A7D9IPY0</accession>